<dbReference type="Proteomes" id="UP001596024">
    <property type="component" value="Unassembled WGS sequence"/>
</dbReference>
<name>A0ABV9N7R9_9PROT</name>
<feature type="signal peptide" evidence="1">
    <location>
        <begin position="1"/>
        <end position="20"/>
    </location>
</feature>
<dbReference type="EMBL" id="JBHSGQ010000001">
    <property type="protein sequence ID" value="MFC4723876.1"/>
    <property type="molecule type" value="Genomic_DNA"/>
</dbReference>
<proteinExistence type="predicted"/>
<comment type="caution">
    <text evidence="2">The sequence shown here is derived from an EMBL/GenBank/DDBJ whole genome shotgun (WGS) entry which is preliminary data.</text>
</comment>
<protein>
    <submittedName>
        <fullName evidence="2">Uncharacterized protein</fullName>
    </submittedName>
</protein>
<sequence>MKRFAAALLSFALLAPCALAAPPSAPDNTSALVVPNDLRDLVIQAGERLAPPDTPHLDLPSITVPLVENGRLAGYAFLNARLHLDDEARIPEIRAQLHFMVHDMVALAHAHPFTLVSRDDFTTGDTYAHWDRALTARLGPGVVTGLEPLAGGVRLLRRYR</sequence>
<accession>A0ABV9N7R9</accession>
<keyword evidence="3" id="KW-1185">Reference proteome</keyword>
<gene>
    <name evidence="2" type="ORF">ACFPB0_01105</name>
</gene>
<evidence type="ECO:0000313" key="2">
    <source>
        <dbReference type="EMBL" id="MFC4723876.1"/>
    </source>
</evidence>
<evidence type="ECO:0000313" key="3">
    <source>
        <dbReference type="Proteomes" id="UP001596024"/>
    </source>
</evidence>
<organism evidence="2 3">
    <name type="scientific">Glycocaulis abyssi</name>
    <dbReference type="NCBI Taxonomy" id="1433403"/>
    <lineage>
        <taxon>Bacteria</taxon>
        <taxon>Pseudomonadati</taxon>
        <taxon>Pseudomonadota</taxon>
        <taxon>Alphaproteobacteria</taxon>
        <taxon>Maricaulales</taxon>
        <taxon>Maricaulaceae</taxon>
        <taxon>Glycocaulis</taxon>
    </lineage>
</organism>
<reference evidence="3" key="1">
    <citation type="journal article" date="2019" name="Int. J. Syst. Evol. Microbiol.">
        <title>The Global Catalogue of Microorganisms (GCM) 10K type strain sequencing project: providing services to taxonomists for standard genome sequencing and annotation.</title>
        <authorList>
            <consortium name="The Broad Institute Genomics Platform"/>
            <consortium name="The Broad Institute Genome Sequencing Center for Infectious Disease"/>
            <person name="Wu L."/>
            <person name="Ma J."/>
        </authorList>
    </citation>
    <scope>NUCLEOTIDE SEQUENCE [LARGE SCALE GENOMIC DNA]</scope>
    <source>
        <strain evidence="3">CCUG 62981</strain>
    </source>
</reference>
<feature type="chain" id="PRO_5047185601" evidence="1">
    <location>
        <begin position="21"/>
        <end position="160"/>
    </location>
</feature>
<dbReference type="RefSeq" id="WP_371394562.1">
    <property type="nucleotide sequence ID" value="NZ_CP163421.1"/>
</dbReference>
<evidence type="ECO:0000256" key="1">
    <source>
        <dbReference type="SAM" id="SignalP"/>
    </source>
</evidence>
<keyword evidence="1" id="KW-0732">Signal</keyword>